<evidence type="ECO:0000313" key="2">
    <source>
        <dbReference type="EMBL" id="ASN71795.1"/>
    </source>
</evidence>
<dbReference type="InterPro" id="IPR008841">
    <property type="entry name" value="Siphovirus-type_tail_N"/>
</dbReference>
<dbReference type="EMBL" id="MF417933">
    <property type="protein sequence ID" value="ASN71795.1"/>
    <property type="molecule type" value="Genomic_DNA"/>
</dbReference>
<accession>A0A2H4J982</accession>
<feature type="domain" description="Siphovirus-type tail component RIFT-related" evidence="1">
    <location>
        <begin position="9"/>
        <end position="125"/>
    </location>
</feature>
<protein>
    <recommendedName>
        <fullName evidence="1">Siphovirus-type tail component RIFT-related domain-containing protein</fullName>
    </recommendedName>
</protein>
<gene>
    <name evidence="2" type="ORF">7S4_9</name>
</gene>
<sequence length="268" mass="30872">MITLDDKYRLEDFGFICEPGYDDPLTPSFTRKTYSIPGIEGVIPFGTEIKEKEFSYPLKIFERFHFDMQRKFEKFMDFFFDQYGNPRQVKMVRDYDPSKFYYVELAQQITPDRLPEDGKFVLPLVAHNPRAYSVVSSKDKITWGSKIPFATPITFGHKPSQYNVISPQTLIINNIGTLVVRPVIEIFGRAKSLTIRINGALFTFGDLTNGIVVIDAERYTVMKNGQNYLYEMKGNIEVLKMNPGENKVEIGGTDLAVQLTFDFRGKYK</sequence>
<proteinExistence type="predicted"/>
<evidence type="ECO:0000259" key="1">
    <source>
        <dbReference type="Pfam" id="PF05709"/>
    </source>
</evidence>
<dbReference type="Gene3D" id="2.40.30.200">
    <property type="match status" value="1"/>
</dbReference>
<reference evidence="2" key="1">
    <citation type="submission" date="2017-06" db="EMBL/GenBank/DDBJ databases">
        <title>Novel phages from South African skin metaviromes.</title>
        <authorList>
            <person name="van Zyl L.J."/>
            <person name="Abrahams Y."/>
            <person name="Stander E.A."/>
            <person name="Kirby B.M."/>
            <person name="Clavaud C."/>
            <person name="Farcet C."/>
            <person name="Breton L."/>
            <person name="Trindade M.I."/>
        </authorList>
    </citation>
    <scope>NUCLEOTIDE SEQUENCE</scope>
</reference>
<dbReference type="Pfam" id="PF05709">
    <property type="entry name" value="Sipho_tail"/>
    <property type="match status" value="1"/>
</dbReference>
<name>A0A2H4J982_9CAUD</name>
<organism evidence="2">
    <name type="scientific">uncultured Caudovirales phage</name>
    <dbReference type="NCBI Taxonomy" id="2100421"/>
    <lineage>
        <taxon>Viruses</taxon>
        <taxon>Duplodnaviria</taxon>
        <taxon>Heunggongvirae</taxon>
        <taxon>Uroviricota</taxon>
        <taxon>Caudoviricetes</taxon>
        <taxon>Peduoviridae</taxon>
        <taxon>Maltschvirus</taxon>
        <taxon>Maltschvirus maltsch</taxon>
    </lineage>
</organism>